<dbReference type="Gene3D" id="3.40.630.10">
    <property type="entry name" value="Zn peptidases"/>
    <property type="match status" value="1"/>
</dbReference>
<dbReference type="NCBIfam" id="NF002074">
    <property type="entry name" value="PRK00913.1-4"/>
    <property type="match status" value="1"/>
</dbReference>
<comment type="similarity">
    <text evidence="3 7">Belongs to the peptidase M17 family.</text>
</comment>
<evidence type="ECO:0000256" key="1">
    <source>
        <dbReference type="ARBA" id="ARBA00000135"/>
    </source>
</evidence>
<dbReference type="InterPro" id="IPR043472">
    <property type="entry name" value="Macro_dom-like"/>
</dbReference>
<evidence type="ECO:0000313" key="10">
    <source>
        <dbReference type="Proteomes" id="UP000017081"/>
    </source>
</evidence>
<feature type="binding site" evidence="7">
    <location>
        <position position="242"/>
    </location>
    <ligand>
        <name>Mn(2+)</name>
        <dbReference type="ChEBI" id="CHEBI:29035"/>
        <label>2</label>
    </ligand>
</feature>
<feature type="active site" evidence="7">
    <location>
        <position position="328"/>
    </location>
</feature>
<dbReference type="GO" id="GO:0005737">
    <property type="term" value="C:cytoplasm"/>
    <property type="evidence" value="ECO:0007669"/>
    <property type="project" value="UniProtKB-SubCell"/>
</dbReference>
<dbReference type="HOGENOM" id="CLU_013734_6_3_0"/>
<dbReference type="InterPro" id="IPR008283">
    <property type="entry name" value="Peptidase_M17_N"/>
</dbReference>
<dbReference type="InterPro" id="IPR011356">
    <property type="entry name" value="Leucine_aapep/pepB"/>
</dbReference>
<feature type="active site" evidence="7">
    <location>
        <position position="254"/>
    </location>
</feature>
<dbReference type="PANTHER" id="PTHR11963">
    <property type="entry name" value="LEUCINE AMINOPEPTIDASE-RELATED"/>
    <property type="match status" value="1"/>
</dbReference>
<dbReference type="AlphaFoldDB" id="U7VEV6"/>
<feature type="binding site" evidence="7">
    <location>
        <position position="265"/>
    </location>
    <ligand>
        <name>Mn(2+)</name>
        <dbReference type="ChEBI" id="CHEBI:29035"/>
        <label>2</label>
    </ligand>
</feature>
<dbReference type="GO" id="GO:0006508">
    <property type="term" value="P:proteolysis"/>
    <property type="evidence" value="ECO:0007669"/>
    <property type="project" value="UniProtKB-KW"/>
</dbReference>
<keyword evidence="4 7" id="KW-0031">Aminopeptidase</keyword>
<evidence type="ECO:0000256" key="7">
    <source>
        <dbReference type="HAMAP-Rule" id="MF_00181"/>
    </source>
</evidence>
<evidence type="ECO:0000256" key="4">
    <source>
        <dbReference type="ARBA" id="ARBA00022438"/>
    </source>
</evidence>
<feature type="binding site" evidence="7">
    <location>
        <position position="326"/>
    </location>
    <ligand>
        <name>Mn(2+)</name>
        <dbReference type="ChEBI" id="CHEBI:29035"/>
        <label>1</label>
    </ligand>
</feature>
<dbReference type="PATRIC" id="fig|1319815.3.peg.58"/>
<evidence type="ECO:0000259" key="8">
    <source>
        <dbReference type="PROSITE" id="PS00631"/>
    </source>
</evidence>
<dbReference type="PANTHER" id="PTHR11963:SF23">
    <property type="entry name" value="CYTOSOL AMINOPEPTIDASE"/>
    <property type="match status" value="1"/>
</dbReference>
<dbReference type="InterPro" id="IPR023042">
    <property type="entry name" value="Peptidase_M17_leu_NH2_pept"/>
</dbReference>
<comment type="cofactor">
    <cofactor evidence="7">
        <name>Mn(2+)</name>
        <dbReference type="ChEBI" id="CHEBI:29035"/>
    </cofactor>
    <text evidence="7">Binds 2 manganese ions per subunit.</text>
</comment>
<dbReference type="PROSITE" id="PS00631">
    <property type="entry name" value="CYTOSOL_AP"/>
    <property type="match status" value="1"/>
</dbReference>
<dbReference type="STRING" id="1319815.HMPREF0202_00059"/>
<evidence type="ECO:0000313" key="9">
    <source>
        <dbReference type="EMBL" id="ERT70065.1"/>
    </source>
</evidence>
<dbReference type="HAMAP" id="MF_00181">
    <property type="entry name" value="Cytosol_peptidase_M17"/>
    <property type="match status" value="1"/>
</dbReference>
<dbReference type="GO" id="GO:0030145">
    <property type="term" value="F:manganese ion binding"/>
    <property type="evidence" value="ECO:0007669"/>
    <property type="project" value="UniProtKB-UniRule"/>
</dbReference>
<dbReference type="SUPFAM" id="SSF53187">
    <property type="entry name" value="Zn-dependent exopeptidases"/>
    <property type="match status" value="1"/>
</dbReference>
<comment type="catalytic activity">
    <reaction evidence="2 7">
        <text>Release of an N-terminal amino acid, preferentially leucine, but not glutamic or aspartic acids.</text>
        <dbReference type="EC" id="3.4.11.10"/>
    </reaction>
</comment>
<proteinExistence type="inferred from homology"/>
<dbReference type="InterPro" id="IPR000819">
    <property type="entry name" value="Peptidase_M17_C"/>
</dbReference>
<gene>
    <name evidence="7" type="primary">pepA</name>
    <name evidence="9" type="ORF">HMPREF0202_00059</name>
</gene>
<feature type="binding site" evidence="7">
    <location>
        <position position="247"/>
    </location>
    <ligand>
        <name>Mn(2+)</name>
        <dbReference type="ChEBI" id="CHEBI:29035"/>
        <label>1</label>
    </ligand>
</feature>
<feature type="binding site" evidence="7">
    <location>
        <position position="324"/>
    </location>
    <ligand>
        <name>Mn(2+)</name>
        <dbReference type="ChEBI" id="CHEBI:29035"/>
        <label>1</label>
    </ligand>
</feature>
<dbReference type="EC" id="3.4.11.10" evidence="7"/>
<protein>
    <recommendedName>
        <fullName evidence="7">Probable cytosol aminopeptidase</fullName>
        <ecNumber evidence="7">3.4.11.1</ecNumber>
    </recommendedName>
    <alternativeName>
        <fullName evidence="7">Leucine aminopeptidase</fullName>
        <shortName evidence="7">LAP</shortName>
        <ecNumber evidence="7">3.4.11.10</ecNumber>
    </alternativeName>
    <alternativeName>
        <fullName evidence="7">Leucyl aminopeptidase</fullName>
    </alternativeName>
</protein>
<keyword evidence="7" id="KW-0479">Metal-binding</keyword>
<dbReference type="PRINTS" id="PR00481">
    <property type="entry name" value="LAMNOPPTDASE"/>
</dbReference>
<dbReference type="Pfam" id="PF00883">
    <property type="entry name" value="Peptidase_M17"/>
    <property type="match status" value="1"/>
</dbReference>
<sequence>MFKVINKIEKGYDLNIVLCFEGQVNICEHISSTNKDLIEKLINKKEFTGKKGETLKVEFLEGTYLISMIFVGMGKEEEFNLDTYREVMFDVLSKEKGSVLISAENEKLLNYNVLGEISSNVNYNFDTFKEKKGETLEIELFIPGEEKDFSETILLGEATDIARDLVDQPANVINPITLAEKAVELGKKYGFEVEILDEKEIEKLDMNLLLAVGRASITKPRLIVMRYLNGKDNNEKIGLVGKGLTYDTGGLCIKPADSMFEMKSDMAGAASVIGAMCAIAKGKVEKNVVAIVPACENAINENAYRPGDIIKSMNGKTVEIINTDAEGRLALADALTYAVRNEKVTEVVDLATLTGAILVALGTITTGVFSNNDEKYAMLEKSSKLYGEKVWRMPIFDEYSELLKSTVADVKHTGGRMGGSITAAKFLEGFVEGLPWIHMDIAGTAFNSGVKWFKKGATGVGVKALYSYVKNR</sequence>
<dbReference type="Gene3D" id="3.40.220.10">
    <property type="entry name" value="Leucine Aminopeptidase, subunit E, domain 1"/>
    <property type="match status" value="1"/>
</dbReference>
<feature type="binding site" evidence="7">
    <location>
        <position position="326"/>
    </location>
    <ligand>
        <name>Mn(2+)</name>
        <dbReference type="ChEBI" id="CHEBI:29035"/>
        <label>2</label>
    </ligand>
</feature>
<evidence type="ECO:0000256" key="2">
    <source>
        <dbReference type="ARBA" id="ARBA00000967"/>
    </source>
</evidence>
<keyword evidence="10" id="KW-1185">Reference proteome</keyword>
<comment type="caution">
    <text evidence="9">The sequence shown here is derived from an EMBL/GenBank/DDBJ whole genome shotgun (WGS) entry which is preliminary data.</text>
</comment>
<reference evidence="9 10" key="1">
    <citation type="submission" date="2013-08" db="EMBL/GenBank/DDBJ databases">
        <authorList>
            <person name="Weinstock G."/>
            <person name="Sodergren E."/>
            <person name="Wylie T."/>
            <person name="Fulton L."/>
            <person name="Fulton R."/>
            <person name="Fronick C."/>
            <person name="O'Laughlin M."/>
            <person name="Godfrey J."/>
            <person name="Miner T."/>
            <person name="Herter B."/>
            <person name="Appelbaum E."/>
            <person name="Cordes M."/>
            <person name="Lek S."/>
            <person name="Wollam A."/>
            <person name="Pepin K.H."/>
            <person name="Palsikar V.B."/>
            <person name="Mitreva M."/>
            <person name="Wilson R.K."/>
        </authorList>
    </citation>
    <scope>NUCLEOTIDE SEQUENCE [LARGE SCALE GENOMIC DNA]</scope>
    <source>
        <strain evidence="9 10">ATCC BAA-474</strain>
    </source>
</reference>
<keyword evidence="7" id="KW-0464">Manganese</keyword>
<keyword evidence="7" id="KW-0963">Cytoplasm</keyword>
<dbReference type="eggNOG" id="COG0260">
    <property type="taxonomic scope" value="Bacteria"/>
</dbReference>
<name>U7VEV6_9FUSO</name>
<feature type="binding site" evidence="7">
    <location>
        <position position="247"/>
    </location>
    <ligand>
        <name>Mn(2+)</name>
        <dbReference type="ChEBI" id="CHEBI:29035"/>
        <label>2</label>
    </ligand>
</feature>
<evidence type="ECO:0000256" key="3">
    <source>
        <dbReference type="ARBA" id="ARBA00009528"/>
    </source>
</evidence>
<dbReference type="SUPFAM" id="SSF52949">
    <property type="entry name" value="Macro domain-like"/>
    <property type="match status" value="1"/>
</dbReference>
<dbReference type="EMBL" id="AXZF01000002">
    <property type="protein sequence ID" value="ERT70065.1"/>
    <property type="molecule type" value="Genomic_DNA"/>
</dbReference>
<dbReference type="Pfam" id="PF02789">
    <property type="entry name" value="Peptidase_M17_N"/>
    <property type="match status" value="1"/>
</dbReference>
<evidence type="ECO:0000256" key="6">
    <source>
        <dbReference type="ARBA" id="ARBA00022801"/>
    </source>
</evidence>
<dbReference type="EC" id="3.4.11.1" evidence="7"/>
<comment type="function">
    <text evidence="7">Presumably involved in the processing and regular turnover of intracellular proteins. Catalyzes the removal of unsubstituted N-terminal amino acids from various peptides.</text>
</comment>
<dbReference type="RefSeq" id="WP_023049609.1">
    <property type="nucleotide sequence ID" value="NZ_CP173065.2"/>
</dbReference>
<dbReference type="CDD" id="cd00433">
    <property type="entry name" value="Peptidase_M17"/>
    <property type="match status" value="1"/>
</dbReference>
<dbReference type="GO" id="GO:0070006">
    <property type="term" value="F:metalloaminopeptidase activity"/>
    <property type="evidence" value="ECO:0007669"/>
    <property type="project" value="InterPro"/>
</dbReference>
<comment type="catalytic activity">
    <reaction evidence="1 7">
        <text>Release of an N-terminal amino acid, Xaa-|-Yaa-, in which Xaa is preferably Leu, but may be other amino acids including Pro although not Arg or Lys, and Yaa may be Pro. Amino acid amides and methyl esters are also readily hydrolyzed, but rates on arylamides are exceedingly low.</text>
        <dbReference type="EC" id="3.4.11.1"/>
    </reaction>
</comment>
<feature type="domain" description="Cytosol aminopeptidase" evidence="8">
    <location>
        <begin position="322"/>
        <end position="329"/>
    </location>
</feature>
<keyword evidence="5 7" id="KW-0645">Protease</keyword>
<accession>U7VEV6</accession>
<organism evidence="9 10">
    <name type="scientific">Cetobacterium somerae ATCC BAA-474</name>
    <dbReference type="NCBI Taxonomy" id="1319815"/>
    <lineage>
        <taxon>Bacteria</taxon>
        <taxon>Fusobacteriati</taxon>
        <taxon>Fusobacteriota</taxon>
        <taxon>Fusobacteriia</taxon>
        <taxon>Fusobacteriales</taxon>
        <taxon>Fusobacteriaceae</taxon>
        <taxon>Cetobacterium</taxon>
    </lineage>
</organism>
<keyword evidence="6 7" id="KW-0378">Hydrolase</keyword>
<comment type="subcellular location">
    <subcellularLocation>
        <location evidence="7">Cytoplasm</location>
    </subcellularLocation>
</comment>
<evidence type="ECO:0000256" key="5">
    <source>
        <dbReference type="ARBA" id="ARBA00022670"/>
    </source>
</evidence>
<dbReference type="NCBIfam" id="NF002083">
    <property type="entry name" value="PRK00913.3-5"/>
    <property type="match status" value="1"/>
</dbReference>
<dbReference type="Proteomes" id="UP000017081">
    <property type="component" value="Unassembled WGS sequence"/>
</dbReference>